<protein>
    <submittedName>
        <fullName evidence="1">Uncharacterized protein</fullName>
    </submittedName>
</protein>
<accession>A0A0K6H1J2</accession>
<gene>
    <name evidence="1" type="ORF">Ga0061063_2213</name>
</gene>
<keyword evidence="2" id="KW-1185">Reference proteome</keyword>
<dbReference type="Proteomes" id="UP000243535">
    <property type="component" value="Unassembled WGS sequence"/>
</dbReference>
<sequence>MQLQSTLRTASAARYIAQIEVFSEKDGTPGFLSLSFDHMPALDELSEKVMRHLKQAGLAALSFTKVRISRH</sequence>
<evidence type="ECO:0000313" key="1">
    <source>
        <dbReference type="EMBL" id="CUA84857.1"/>
    </source>
</evidence>
<dbReference type="RefSeq" id="WP_054285847.1">
    <property type="nucleotide sequence ID" value="NZ_CYHA01000004.1"/>
</dbReference>
<evidence type="ECO:0000313" key="2">
    <source>
        <dbReference type="Proteomes" id="UP000243535"/>
    </source>
</evidence>
<dbReference type="EMBL" id="CYHA01000004">
    <property type="protein sequence ID" value="CUA84857.1"/>
    <property type="molecule type" value="Genomic_DNA"/>
</dbReference>
<name>A0A0K6H1J2_9NEIS</name>
<reference evidence="2" key="1">
    <citation type="submission" date="2015-08" db="EMBL/GenBank/DDBJ databases">
        <authorList>
            <person name="Varghese N."/>
        </authorList>
    </citation>
    <scope>NUCLEOTIDE SEQUENCE [LARGE SCALE GENOMIC DNA]</scope>
    <source>
        <strain evidence="2">DSM 17901</strain>
    </source>
</reference>
<proteinExistence type="predicted"/>
<dbReference type="AlphaFoldDB" id="A0A0K6H1J2"/>
<organism evidence="1 2">
    <name type="scientific">Gulbenkiania indica</name>
    <dbReference type="NCBI Taxonomy" id="375574"/>
    <lineage>
        <taxon>Bacteria</taxon>
        <taxon>Pseudomonadati</taxon>
        <taxon>Pseudomonadota</taxon>
        <taxon>Betaproteobacteria</taxon>
        <taxon>Neisseriales</taxon>
        <taxon>Chromobacteriaceae</taxon>
        <taxon>Gulbenkiania</taxon>
    </lineage>
</organism>